<dbReference type="Proteomes" id="UP000091857">
    <property type="component" value="Chromosome 4"/>
</dbReference>
<dbReference type="EMBL" id="CM004390">
    <property type="protein sequence ID" value="OAY51449.1"/>
    <property type="molecule type" value="Genomic_DNA"/>
</dbReference>
<keyword evidence="1" id="KW-0652">Protein synthesis inhibitor</keyword>
<evidence type="ECO:0000256" key="1">
    <source>
        <dbReference type="RuleBase" id="RU004915"/>
    </source>
</evidence>
<keyword evidence="1" id="KW-0378">Hydrolase</keyword>
<comment type="similarity">
    <text evidence="1">Belongs to the ribosome-inactivating protein family.</text>
</comment>
<feature type="chain" id="PRO_5011914180" description="rRNA N-glycosylase" evidence="2">
    <location>
        <begin position="25"/>
        <end position="305"/>
    </location>
</feature>
<reference evidence="3 4" key="1">
    <citation type="submission" date="2016-02" db="EMBL/GenBank/DDBJ databases">
        <title>WGS assembly of Manihot esculenta.</title>
        <authorList>
            <person name="Bredeson J.V."/>
            <person name="Prochnik S.E."/>
            <person name="Lyons J.B."/>
            <person name="Schmutz J."/>
            <person name="Grimwood J."/>
            <person name="Vrebalov J."/>
            <person name="Bart R.S."/>
            <person name="Amuge T."/>
            <person name="Ferguson M.E."/>
            <person name="Green R."/>
            <person name="Putnam N."/>
            <person name="Stites J."/>
            <person name="Rounsley S."/>
            <person name="Rokhsar D.S."/>
        </authorList>
    </citation>
    <scope>NUCLEOTIDE SEQUENCE [LARGE SCALE GENOMIC DNA]</scope>
    <source>
        <strain evidence="4">cv. AM560-2</strain>
        <tissue evidence="3">Leaf</tissue>
    </source>
</reference>
<dbReference type="Gramene" id="Manes.04G007600.5.v8.1">
    <property type="protein sequence ID" value="Manes.04G007600.5.v8.1.CDS.1"/>
    <property type="gene ID" value="Manes.04G007600.v8.1"/>
</dbReference>
<dbReference type="GO" id="GO:0006952">
    <property type="term" value="P:defense response"/>
    <property type="evidence" value="ECO:0007669"/>
    <property type="project" value="UniProtKB-KW"/>
</dbReference>
<protein>
    <recommendedName>
        <fullName evidence="1">rRNA N-glycosylase</fullName>
        <ecNumber evidence="1">3.2.2.22</ecNumber>
    </recommendedName>
</protein>
<dbReference type="GO" id="GO:0030598">
    <property type="term" value="F:rRNA N-glycosylase activity"/>
    <property type="evidence" value="ECO:0007669"/>
    <property type="project" value="UniProtKB-EC"/>
</dbReference>
<dbReference type="OrthoDB" id="1704365at2759"/>
<dbReference type="SUPFAM" id="SSF56371">
    <property type="entry name" value="Ribosome inactivating proteins (RIP)"/>
    <property type="match status" value="1"/>
</dbReference>
<accession>A0A251LE04</accession>
<dbReference type="EMBL" id="CM004390">
    <property type="protein sequence ID" value="OAY51448.1"/>
    <property type="molecule type" value="Genomic_DNA"/>
</dbReference>
<dbReference type="Gramene" id="Manes.04G007600.6.v8.1">
    <property type="protein sequence ID" value="Manes.04G007600.6.v8.1.CDS.1"/>
    <property type="gene ID" value="Manes.04G007600.v8.1"/>
</dbReference>
<gene>
    <name evidence="3" type="ORF">MANES_04G007600</name>
</gene>
<proteinExistence type="inferred from homology"/>
<dbReference type="InterPro" id="IPR036041">
    <property type="entry name" value="Ribosome-inact_prot_sf"/>
</dbReference>
<dbReference type="AlphaFoldDB" id="A0A251LE04"/>
<dbReference type="InterPro" id="IPR016138">
    <property type="entry name" value="Ribosome_inactivat_prot_sub1"/>
</dbReference>
<dbReference type="Pfam" id="PF00161">
    <property type="entry name" value="RIP"/>
    <property type="match status" value="1"/>
</dbReference>
<keyword evidence="2" id="KW-0732">Signal</keyword>
<dbReference type="EC" id="3.2.2.22" evidence="1"/>
<dbReference type="InterPro" id="IPR016139">
    <property type="entry name" value="Ribosome_inactivat_prot_sub2"/>
</dbReference>
<name>A0A251LE04_MANES</name>
<dbReference type="InterPro" id="IPR017989">
    <property type="entry name" value="Ribosome_inactivat_1/2"/>
</dbReference>
<evidence type="ECO:0000313" key="4">
    <source>
        <dbReference type="Proteomes" id="UP000091857"/>
    </source>
</evidence>
<dbReference type="Gene3D" id="4.10.470.10">
    <property type="entry name" value="Ricin (A Subunit), domain 2"/>
    <property type="match status" value="1"/>
</dbReference>
<keyword evidence="4" id="KW-1185">Reference proteome</keyword>
<feature type="signal peptide" evidence="2">
    <location>
        <begin position="1"/>
        <end position="24"/>
    </location>
</feature>
<organism evidence="3 4">
    <name type="scientific">Manihot esculenta</name>
    <name type="common">Cassava</name>
    <name type="synonym">Jatropha manihot</name>
    <dbReference type="NCBI Taxonomy" id="3983"/>
    <lineage>
        <taxon>Eukaryota</taxon>
        <taxon>Viridiplantae</taxon>
        <taxon>Streptophyta</taxon>
        <taxon>Embryophyta</taxon>
        <taxon>Tracheophyta</taxon>
        <taxon>Spermatophyta</taxon>
        <taxon>Magnoliopsida</taxon>
        <taxon>eudicotyledons</taxon>
        <taxon>Gunneridae</taxon>
        <taxon>Pentapetalae</taxon>
        <taxon>rosids</taxon>
        <taxon>fabids</taxon>
        <taxon>Malpighiales</taxon>
        <taxon>Euphorbiaceae</taxon>
        <taxon>Crotonoideae</taxon>
        <taxon>Manihoteae</taxon>
        <taxon>Manihot</taxon>
    </lineage>
</organism>
<comment type="catalytic activity">
    <reaction evidence="1">
        <text>Endohydrolysis of the N-glycosidic bond at one specific adenosine on the 28S rRNA.</text>
        <dbReference type="EC" id="3.2.2.22"/>
    </reaction>
</comment>
<dbReference type="PANTHER" id="PTHR33453">
    <property type="match status" value="1"/>
</dbReference>
<dbReference type="InterPro" id="IPR001574">
    <property type="entry name" value="Ribosome_inactivat_prot"/>
</dbReference>
<evidence type="ECO:0000256" key="2">
    <source>
        <dbReference type="SAM" id="SignalP"/>
    </source>
</evidence>
<dbReference type="PRINTS" id="PR00396">
    <property type="entry name" value="SHIGARICIN"/>
</dbReference>
<sequence>MEANMNLWVLVLTWFCWTSLFGWARDCPLTSDQQHTTLGYPAVSFYTESATPETYSQFITNLRSQLKSGAESYSIPLLRQESKVTSSQRFVLVTLSNSKNSATIAIDVVNVYVVAYQVGANSYFFEEASTAAFNDLFKGTTKTRFKFGGGYPDLKNLGADRENVDLGIYPLDNAIYSLNKYSTDPRKIAAPLVVIIQMLSEASRISHIERKIVANFHQRFRPLADVLSLENQWGTLSSEIQRSNKGVFKKPVVLQKSDGSFFNVTDVKQIKAYLALLLFVSPNSISSLGHEISSYLSIENLQNWL</sequence>
<evidence type="ECO:0000313" key="3">
    <source>
        <dbReference type="EMBL" id="OAY51449.1"/>
    </source>
</evidence>
<keyword evidence="1" id="KW-0800">Toxin</keyword>
<dbReference type="GO" id="GO:0017148">
    <property type="term" value="P:negative regulation of translation"/>
    <property type="evidence" value="ECO:0007669"/>
    <property type="project" value="UniProtKB-KW"/>
</dbReference>
<keyword evidence="1" id="KW-0611">Plant defense</keyword>
<dbReference type="PANTHER" id="PTHR33453:SF41">
    <property type="entry name" value="RRNA N-GLYCOSYLASE"/>
    <property type="match status" value="1"/>
</dbReference>
<dbReference type="GO" id="GO:0090729">
    <property type="term" value="F:toxin activity"/>
    <property type="evidence" value="ECO:0007669"/>
    <property type="project" value="UniProtKB-KW"/>
</dbReference>
<dbReference type="Gene3D" id="3.40.420.10">
    <property type="entry name" value="Ricin (A subunit), domain 1"/>
    <property type="match status" value="1"/>
</dbReference>